<reference evidence="1" key="1">
    <citation type="submission" date="2018-05" db="EMBL/GenBank/DDBJ databases">
        <authorList>
            <person name="Lanie J.A."/>
            <person name="Ng W.-L."/>
            <person name="Kazmierczak K.M."/>
            <person name="Andrzejewski T.M."/>
            <person name="Davidsen T.M."/>
            <person name="Wayne K.J."/>
            <person name="Tettelin H."/>
            <person name="Glass J.I."/>
            <person name="Rusch D."/>
            <person name="Podicherti R."/>
            <person name="Tsui H.-C.T."/>
            <person name="Winkler M.E."/>
        </authorList>
    </citation>
    <scope>NUCLEOTIDE SEQUENCE</scope>
</reference>
<name>A0A382V9W3_9ZZZZ</name>
<dbReference type="EMBL" id="UINC01150291">
    <property type="protein sequence ID" value="SVD43250.1"/>
    <property type="molecule type" value="Genomic_DNA"/>
</dbReference>
<sequence>MSYTHSSIAQIRHRDRPLVAVPAMTAEDRELTVVDGKGESPSQDDNMAELQELCDRVLSQRPLLLASNRGP</sequence>
<dbReference type="AlphaFoldDB" id="A0A382V9W3"/>
<proteinExistence type="predicted"/>
<evidence type="ECO:0000313" key="1">
    <source>
        <dbReference type="EMBL" id="SVD43250.1"/>
    </source>
</evidence>
<gene>
    <name evidence="1" type="ORF">METZ01_LOCUS396104</name>
</gene>
<organism evidence="1">
    <name type="scientific">marine metagenome</name>
    <dbReference type="NCBI Taxonomy" id="408172"/>
    <lineage>
        <taxon>unclassified sequences</taxon>
        <taxon>metagenomes</taxon>
        <taxon>ecological metagenomes</taxon>
    </lineage>
</organism>
<accession>A0A382V9W3</accession>
<feature type="non-terminal residue" evidence="1">
    <location>
        <position position="71"/>
    </location>
</feature>
<protein>
    <submittedName>
        <fullName evidence="1">Uncharacterized protein</fullName>
    </submittedName>
</protein>